<keyword evidence="14" id="KW-1185">Reference proteome</keyword>
<keyword evidence="7 10" id="KW-1133">Transmembrane helix</keyword>
<evidence type="ECO:0000256" key="11">
    <source>
        <dbReference type="SAM" id="MobiDB-lite"/>
    </source>
</evidence>
<dbReference type="GO" id="GO:0033281">
    <property type="term" value="C:TAT protein transport complex"/>
    <property type="evidence" value="ECO:0007669"/>
    <property type="project" value="UniProtKB-UniRule"/>
</dbReference>
<name>A0A4U0QEJ5_9NEIS</name>
<keyword evidence="6 10" id="KW-0653">Protein transport</keyword>
<comment type="similarity">
    <text evidence="10">Belongs to the TatB family.</text>
</comment>
<dbReference type="Gene3D" id="1.20.5.3310">
    <property type="match status" value="1"/>
</dbReference>
<dbReference type="Proteomes" id="UP000310016">
    <property type="component" value="Unassembled WGS sequence"/>
</dbReference>
<dbReference type="AlphaFoldDB" id="A0A4U0QEJ5"/>
<keyword evidence="2 10" id="KW-0813">Transport</keyword>
<feature type="region of interest" description="Disordered" evidence="11">
    <location>
        <begin position="138"/>
        <end position="195"/>
    </location>
</feature>
<dbReference type="HAMAP" id="MF_00237">
    <property type="entry name" value="TatB"/>
    <property type="match status" value="1"/>
</dbReference>
<evidence type="ECO:0000256" key="8">
    <source>
        <dbReference type="ARBA" id="ARBA00023010"/>
    </source>
</evidence>
<dbReference type="GO" id="GO:0043953">
    <property type="term" value="P:protein transport by the Tat complex"/>
    <property type="evidence" value="ECO:0007669"/>
    <property type="project" value="UniProtKB-UniRule"/>
</dbReference>
<evidence type="ECO:0000256" key="10">
    <source>
        <dbReference type="HAMAP-Rule" id="MF_00237"/>
    </source>
</evidence>
<dbReference type="PANTHER" id="PTHR33162">
    <property type="entry name" value="SEC-INDEPENDENT PROTEIN TRANSLOCASE PROTEIN TATA, CHLOROPLASTIC"/>
    <property type="match status" value="1"/>
</dbReference>
<dbReference type="GO" id="GO:0008320">
    <property type="term" value="F:protein transmembrane transporter activity"/>
    <property type="evidence" value="ECO:0007669"/>
    <property type="project" value="UniProtKB-UniRule"/>
</dbReference>
<dbReference type="InterPro" id="IPR018448">
    <property type="entry name" value="TatB"/>
</dbReference>
<evidence type="ECO:0000256" key="3">
    <source>
        <dbReference type="ARBA" id="ARBA00022475"/>
    </source>
</evidence>
<dbReference type="NCBIfam" id="TIGR01410">
    <property type="entry name" value="tatB"/>
    <property type="match status" value="1"/>
</dbReference>
<comment type="subcellular location">
    <subcellularLocation>
        <location evidence="10">Cell membrane</location>
        <topology evidence="10">Single-pass membrane protein</topology>
    </subcellularLocation>
    <subcellularLocation>
        <location evidence="1">Membrane</location>
        <topology evidence="1">Single-pass membrane protein</topology>
    </subcellularLocation>
</comment>
<keyword evidence="5 10" id="KW-0812">Transmembrane</keyword>
<evidence type="ECO:0000256" key="1">
    <source>
        <dbReference type="ARBA" id="ARBA00004167"/>
    </source>
</evidence>
<evidence type="ECO:0000256" key="4">
    <source>
        <dbReference type="ARBA" id="ARBA00022519"/>
    </source>
</evidence>
<dbReference type="PANTHER" id="PTHR33162:SF1">
    <property type="entry name" value="SEC-INDEPENDENT PROTEIN TRANSLOCASE PROTEIN TATA, CHLOROPLASTIC"/>
    <property type="match status" value="1"/>
</dbReference>
<comment type="caution">
    <text evidence="13">The sequence shown here is derived from an EMBL/GenBank/DDBJ whole genome shotgun (WGS) entry which is preliminary data.</text>
</comment>
<keyword evidence="3 10" id="KW-1003">Cell membrane</keyword>
<keyword evidence="8 10" id="KW-0811">Translocation</keyword>
<evidence type="ECO:0000256" key="7">
    <source>
        <dbReference type="ARBA" id="ARBA00022989"/>
    </source>
</evidence>
<gene>
    <name evidence="10 13" type="primary">tatB</name>
    <name evidence="13" type="ORF">FAZ21_02005</name>
</gene>
<evidence type="ECO:0000256" key="2">
    <source>
        <dbReference type="ARBA" id="ARBA00022448"/>
    </source>
</evidence>
<evidence type="ECO:0000313" key="13">
    <source>
        <dbReference type="EMBL" id="TJZ79082.1"/>
    </source>
</evidence>
<dbReference type="InterPro" id="IPR003369">
    <property type="entry name" value="TatA/B/E"/>
</dbReference>
<dbReference type="PRINTS" id="PR01506">
    <property type="entry name" value="TATBPROTEIN"/>
</dbReference>
<evidence type="ECO:0000313" key="14">
    <source>
        <dbReference type="Proteomes" id="UP000310016"/>
    </source>
</evidence>
<dbReference type="OrthoDB" id="9816005at2"/>
<protein>
    <recommendedName>
        <fullName evidence="10">Sec-independent protein translocase protein TatB</fullName>
    </recommendedName>
</protein>
<dbReference type="EMBL" id="SUMF01000001">
    <property type="protein sequence ID" value="TJZ79082.1"/>
    <property type="molecule type" value="Genomic_DNA"/>
</dbReference>
<comment type="function">
    <text evidence="10">Part of the twin-arginine translocation (Tat) system that transports large folded proteins containing a characteristic twin-arginine motif in their signal peptide across membranes. Together with TatC, TatB is part of a receptor directly interacting with Tat signal peptides. TatB may form an oligomeric binding site that transiently accommodates folded Tat precursor proteins before their translocation.</text>
</comment>
<organism evidence="13 14">
    <name type="scientific">Chitiniphilus eburneus</name>
    <dbReference type="NCBI Taxonomy" id="2571148"/>
    <lineage>
        <taxon>Bacteria</taxon>
        <taxon>Pseudomonadati</taxon>
        <taxon>Pseudomonadota</taxon>
        <taxon>Betaproteobacteria</taxon>
        <taxon>Neisseriales</taxon>
        <taxon>Chitinibacteraceae</taxon>
        <taxon>Chitiniphilus</taxon>
    </lineage>
</organism>
<evidence type="ECO:0000256" key="12">
    <source>
        <dbReference type="SAM" id="Phobius"/>
    </source>
</evidence>
<keyword evidence="9 10" id="KW-0472">Membrane</keyword>
<accession>A0A4U0QEJ5</accession>
<reference evidence="13 14" key="1">
    <citation type="submission" date="2019-04" db="EMBL/GenBank/DDBJ databases">
        <title>Chitiniphilus eburnea sp. nov., a novel chitinolytic bacterium isolated from aquaculture sludge.</title>
        <authorList>
            <person name="Sheng M."/>
        </authorList>
    </citation>
    <scope>NUCLEOTIDE SEQUENCE [LARGE SCALE GENOMIC DNA]</scope>
    <source>
        <strain evidence="13 14">HX-2-15</strain>
    </source>
</reference>
<dbReference type="Pfam" id="PF02416">
    <property type="entry name" value="TatA_B_E"/>
    <property type="match status" value="1"/>
</dbReference>
<feature type="transmembrane region" description="Helical" evidence="12">
    <location>
        <begin position="37"/>
        <end position="57"/>
    </location>
</feature>
<evidence type="ECO:0000256" key="6">
    <source>
        <dbReference type="ARBA" id="ARBA00022927"/>
    </source>
</evidence>
<sequence length="195" mass="21023">MRAGIRPLHWRARHRGVPCSAPGNHCRGFRILSRVDVVFDVGFGELIVIGAVGLVVLGPERLPKVARTLGALLGRAQRFAASVKADLDREIGQTELARIEAELREEGDALRQTIHQPLSDAREEITGLNRELAALEQAPPTPAPAPQVSAVSPPLPVPPPAGQAEPAIDAPERDERQLDLFADPAPPAGPERDRR</sequence>
<proteinExistence type="inferred from homology"/>
<comment type="subunit">
    <text evidence="10">The Tat system comprises two distinct complexes: a TatABC complex, containing multiple copies of TatA, TatB and TatC subunits, and a separate TatA complex, containing only TatA subunits. Substrates initially bind to the TatABC complex, which probably triggers association of the separate TatA complex to form the active translocon.</text>
</comment>
<evidence type="ECO:0000256" key="9">
    <source>
        <dbReference type="ARBA" id="ARBA00023136"/>
    </source>
</evidence>
<evidence type="ECO:0000256" key="5">
    <source>
        <dbReference type="ARBA" id="ARBA00022692"/>
    </source>
</evidence>
<keyword evidence="4" id="KW-0997">Cell inner membrane</keyword>